<feature type="compositionally biased region" description="Basic and acidic residues" evidence="2">
    <location>
        <begin position="20"/>
        <end position="33"/>
    </location>
</feature>
<feature type="coiled-coil region" evidence="1">
    <location>
        <begin position="183"/>
        <end position="210"/>
    </location>
</feature>
<keyword evidence="1" id="KW-0175">Coiled coil</keyword>
<sequence length="542" mass="60792">MATRREGGRRSPTLSQAAAHDGDHHESREIAEDKWTSVKVEYELSKFREKSAKETTVAGQLRSFEEMVNKLKAQEDEVAQAEEQDAEDQAQHVKIGASLFSVVEALKRNQDKMDSEYKENVKKANKKTEAMWNKMQCYAQHLMTYRLPGGTEEFTTVRTAAWKQICEMLEDQTENPPANDAQIEELTSNMAEKDELIKTLQKELKKQAAEKDTEIGTLKGKVTERDSKVSNMKNQAIQKDSQIEKLQYDFQVLVYRAEHLKNTIAELKAGPSQDLQSKLDRTTGLLTEADGLVKSNAVARDQYNKLLDEAKKMNTELENAKATTEGQLRAANARVAELETERTQVDAAKSRAETSLGVANEKVAELEGQLGTTRSKVTELESAKSTIQTDLNDAETEKTRLKNELEAAEDRINGLKEASITDNTILSNVSSLALSHLPQLDVEEGAIEDVISAIYLSYSVVLDSLDDSTPGNTTVLTTQGDGVRKEYMKELVQLVRQLIAEVGEEMEEMVNDITILLAQRARLMRALNRQRERLREARHGTE</sequence>
<feature type="coiled-coil region" evidence="1">
    <location>
        <begin position="296"/>
        <end position="418"/>
    </location>
</feature>
<feature type="region of interest" description="Disordered" evidence="2">
    <location>
        <begin position="1"/>
        <end position="33"/>
    </location>
</feature>
<organism evidence="3 4">
    <name type="scientific">Phyllosticta citrichinensis</name>
    <dbReference type="NCBI Taxonomy" id="1130410"/>
    <lineage>
        <taxon>Eukaryota</taxon>
        <taxon>Fungi</taxon>
        <taxon>Dikarya</taxon>
        <taxon>Ascomycota</taxon>
        <taxon>Pezizomycotina</taxon>
        <taxon>Dothideomycetes</taxon>
        <taxon>Dothideomycetes incertae sedis</taxon>
        <taxon>Botryosphaeriales</taxon>
        <taxon>Phyllostictaceae</taxon>
        <taxon>Phyllosticta</taxon>
    </lineage>
</organism>
<evidence type="ECO:0000256" key="1">
    <source>
        <dbReference type="SAM" id="Coils"/>
    </source>
</evidence>
<feature type="coiled-coil region" evidence="1">
    <location>
        <begin position="488"/>
        <end position="537"/>
    </location>
</feature>
<evidence type="ECO:0000313" key="3">
    <source>
        <dbReference type="EMBL" id="KAK8170262.1"/>
    </source>
</evidence>
<dbReference type="EMBL" id="JBBWUH010000004">
    <property type="protein sequence ID" value="KAK8170262.1"/>
    <property type="molecule type" value="Genomic_DNA"/>
</dbReference>
<protein>
    <submittedName>
        <fullName evidence="3">Uncharacterized protein</fullName>
    </submittedName>
</protein>
<gene>
    <name evidence="3" type="ORF">IWX90DRAFT_486110</name>
</gene>
<comment type="caution">
    <text evidence="3">The sequence shown here is derived from an EMBL/GenBank/DDBJ whole genome shotgun (WGS) entry which is preliminary data.</text>
</comment>
<feature type="coiled-coil region" evidence="1">
    <location>
        <begin position="61"/>
        <end position="91"/>
    </location>
</feature>
<accession>A0ABR1XYC1</accession>
<name>A0ABR1XYC1_9PEZI</name>
<evidence type="ECO:0000256" key="2">
    <source>
        <dbReference type="SAM" id="MobiDB-lite"/>
    </source>
</evidence>
<dbReference type="Gene3D" id="1.20.5.170">
    <property type="match status" value="1"/>
</dbReference>
<reference evidence="3 4" key="1">
    <citation type="journal article" date="2022" name="G3 (Bethesda)">
        <title>Enemy or ally: a genomic approach to elucidate the lifestyle of Phyllosticta citrichinaensis.</title>
        <authorList>
            <person name="Buijs V.A."/>
            <person name="Groenewald J.Z."/>
            <person name="Haridas S."/>
            <person name="LaButti K.M."/>
            <person name="Lipzen A."/>
            <person name="Martin F.M."/>
            <person name="Barry K."/>
            <person name="Grigoriev I.V."/>
            <person name="Crous P.W."/>
            <person name="Seidl M.F."/>
        </authorList>
    </citation>
    <scope>NUCLEOTIDE SEQUENCE [LARGE SCALE GENOMIC DNA]</scope>
    <source>
        <strain evidence="3 4">CBS 129764</strain>
    </source>
</reference>
<keyword evidence="4" id="KW-1185">Reference proteome</keyword>
<dbReference type="SUPFAM" id="SSF90257">
    <property type="entry name" value="Myosin rod fragments"/>
    <property type="match status" value="1"/>
</dbReference>
<proteinExistence type="predicted"/>
<evidence type="ECO:0000313" key="4">
    <source>
        <dbReference type="Proteomes" id="UP001456524"/>
    </source>
</evidence>
<dbReference type="Proteomes" id="UP001456524">
    <property type="component" value="Unassembled WGS sequence"/>
</dbReference>